<evidence type="ECO:0000256" key="5">
    <source>
        <dbReference type="PROSITE-ProRule" id="PRU00235"/>
    </source>
</evidence>
<dbReference type="InterPro" id="IPR000408">
    <property type="entry name" value="Reg_chr_condens"/>
</dbReference>
<evidence type="ECO:0000256" key="3">
    <source>
        <dbReference type="ARBA" id="ARBA00022786"/>
    </source>
</evidence>
<dbReference type="CDD" id="cd00078">
    <property type="entry name" value="HECTc"/>
    <property type="match status" value="1"/>
</dbReference>
<dbReference type="InterPro" id="IPR051709">
    <property type="entry name" value="Ub-ligase/GTPase-reg"/>
</dbReference>
<dbReference type="Gene3D" id="2.130.10.30">
    <property type="entry name" value="Regulator of chromosome condensation 1/beta-lactamase-inhibitor protein II"/>
    <property type="match status" value="2"/>
</dbReference>
<organism evidence="8 9">
    <name type="scientific">Porphyridium purpureum</name>
    <name type="common">Red alga</name>
    <name type="synonym">Porphyridium cruentum</name>
    <dbReference type="NCBI Taxonomy" id="35688"/>
    <lineage>
        <taxon>Eukaryota</taxon>
        <taxon>Rhodophyta</taxon>
        <taxon>Bangiophyceae</taxon>
        <taxon>Porphyridiales</taxon>
        <taxon>Porphyridiaceae</taxon>
        <taxon>Porphyridium</taxon>
    </lineage>
</organism>
<proteinExistence type="predicted"/>
<dbReference type="Proteomes" id="UP000324585">
    <property type="component" value="Unassembled WGS sequence"/>
</dbReference>
<dbReference type="OrthoDB" id="8068875at2759"/>
<feature type="repeat" description="RCC1" evidence="5">
    <location>
        <begin position="230"/>
        <end position="338"/>
    </location>
</feature>
<feature type="domain" description="HECT" evidence="7">
    <location>
        <begin position="858"/>
        <end position="1209"/>
    </location>
</feature>
<feature type="repeat" description="RCC1" evidence="5">
    <location>
        <begin position="127"/>
        <end position="175"/>
    </location>
</feature>
<dbReference type="InterPro" id="IPR009091">
    <property type="entry name" value="RCC1/BLIP-II"/>
</dbReference>
<feature type="repeat" description="RCC1" evidence="5">
    <location>
        <begin position="392"/>
        <end position="457"/>
    </location>
</feature>
<dbReference type="InterPro" id="IPR000569">
    <property type="entry name" value="HECT_dom"/>
</dbReference>
<dbReference type="InterPro" id="IPR035983">
    <property type="entry name" value="Hect_E3_ubiquitin_ligase"/>
</dbReference>
<feature type="repeat" description="RCC1" evidence="5">
    <location>
        <begin position="12"/>
        <end position="64"/>
    </location>
</feature>
<evidence type="ECO:0000256" key="6">
    <source>
        <dbReference type="SAM" id="MobiDB-lite"/>
    </source>
</evidence>
<dbReference type="SUPFAM" id="SSF50985">
    <property type="entry name" value="RCC1/BLIP-II"/>
    <property type="match status" value="2"/>
</dbReference>
<evidence type="ECO:0000256" key="2">
    <source>
        <dbReference type="ARBA" id="ARBA00022737"/>
    </source>
</evidence>
<evidence type="ECO:0000313" key="9">
    <source>
        <dbReference type="Proteomes" id="UP000324585"/>
    </source>
</evidence>
<reference evidence="9" key="1">
    <citation type="journal article" date="2019" name="Nat. Commun.">
        <title>Expansion of phycobilisome linker gene families in mesophilic red algae.</title>
        <authorList>
            <person name="Lee J."/>
            <person name="Kim D."/>
            <person name="Bhattacharya D."/>
            <person name="Yoon H.S."/>
        </authorList>
    </citation>
    <scope>NUCLEOTIDE SEQUENCE [LARGE SCALE GENOMIC DNA]</scope>
    <source>
        <strain evidence="9">CCMP 1328</strain>
    </source>
</reference>
<dbReference type="AlphaFoldDB" id="A0A5J4ZA08"/>
<sequence>MGDEFDVDVKARNLFGWGSAAHGQLGTTAGVDLLPVPAELHGFGMAEPVLIAANGFCSVVLTRAGQVFCSRESARQKPRRPPAQEPPPGHADNEDCGCMSCSEPFEFPPIAQLAVGKNFYLALTEHGTVLGWGSNAEVFSEPSAVPSVVKDFNLHRDHIVKIAAGTSYWLALSKDGYAYYFGQVARTCADHQLSTDFLPQKPGKILRLVGQFCIDVSCGADHYAVLTSTGVAYIFGNNEHGQLGIPDDENERTVSRGEDINQAPISCRKCIQFSRIMHYSYIKGTGPVHKEGARRRGLDSDAGDASSGSASPLLVLQKPLGVTRVACGDEHTLLLTSDGSVLAFGNGQRGQLGHCSSGSSSTPVLVRLPQHSARVTALAAGKAHSVALTCDGEVLAWGSGTEGQIGDGDMLDKLIPVSLGRPESWYRGRMRGRSRNAQSVVDQIACGSFHTVCVVMRDSVVAEGSLHEMEVDTEQMPNGQSRESREELTAWARKNSVDALERLSSANWVMKTFGVFGVLPTLDWHSLEEVQQAALTSQGAAPGYTRKAREQFMEEIRNVVGDEHVRSDEIPPEVALMLLIALAVPSTEASCDDLSEVVIRIAQLPKRIALFFVHAAGEMSDSMFEGRVVRPLQLLISSELIQNNRVTDVVMNAARVLVLLFAASLSQRSKDRPHGKLHPSAFHNSTVSASVDLRTDYERWLKHRASKAPSAEADRNGISPGTNDGQEGERKTSGIWDGLSRTERTIFEPWESQSTYEFGGPRRRSILDILAVLFEDAPSRFSFCGVAPFLLNEKSKSRLLRAEAVEEQRHQQFRSLLRPGGLIPLRGGMVMSHSQFCVIHVRRDHVIEDAVNCVQFMAPSDLRKPLRVEFHGEPGVDEGGVRKEFFQILTEKLFSADYGMFIHNEDTNLNWFNRNALDMNEYYLVGLIVGLAMYNNVILDLRFPSLVYSVLLSQKQIDPRSELPSRSPWIRFDNAGAAILALREVFPDHARSLEALLAHEPAEDVEDVFCLSFEVDYDFYGERKSVDLIEDGSSIPVTGENRAEFVIRYSEYILGESIMVQMAAFQSGFLFIMGGGAFLDLLTPSELETLVCGEPSLDFAALKKNCKYEGGYDAESQVVAWFWECLLGEELSLEQKRKFLFFVSGCDRAPVGGLENMKLILQRAGPDTGKLPTSHTCFNVFLLPEYSSREKLLRLLLIAIENAQGFGLQ</sequence>
<dbReference type="GO" id="GO:0004842">
    <property type="term" value="F:ubiquitin-protein transferase activity"/>
    <property type="evidence" value="ECO:0007669"/>
    <property type="project" value="InterPro"/>
</dbReference>
<feature type="repeat" description="RCC1" evidence="5">
    <location>
        <begin position="339"/>
        <end position="391"/>
    </location>
</feature>
<dbReference type="PANTHER" id="PTHR45622">
    <property type="entry name" value="UBIQUITIN-PROTEIN LIGASE E3A-RELATED"/>
    <property type="match status" value="1"/>
</dbReference>
<dbReference type="PANTHER" id="PTHR45622:SF60">
    <property type="entry name" value="UBIQUITIN-PROTEIN LIGASE E3A"/>
    <property type="match status" value="1"/>
</dbReference>
<keyword evidence="2" id="KW-0677">Repeat</keyword>
<dbReference type="SUPFAM" id="SSF56204">
    <property type="entry name" value="Hect, E3 ligase catalytic domain"/>
    <property type="match status" value="1"/>
</dbReference>
<keyword evidence="9" id="KW-1185">Reference proteome</keyword>
<dbReference type="PROSITE" id="PS50012">
    <property type="entry name" value="RCC1_3"/>
    <property type="match status" value="5"/>
</dbReference>
<gene>
    <name evidence="8" type="ORF">FVE85_7447</name>
</gene>
<protein>
    <submittedName>
        <fullName evidence="8">Putative E3 ubiquitin-protein ligase HERC3</fullName>
    </submittedName>
</protein>
<name>A0A5J4ZA08_PORPP</name>
<dbReference type="EMBL" id="VRMN01000001">
    <property type="protein sequence ID" value="KAA8499862.1"/>
    <property type="molecule type" value="Genomic_DNA"/>
</dbReference>
<evidence type="ECO:0000259" key="7">
    <source>
        <dbReference type="PROSITE" id="PS50237"/>
    </source>
</evidence>
<feature type="region of interest" description="Disordered" evidence="6">
    <location>
        <begin position="704"/>
        <end position="733"/>
    </location>
</feature>
<dbReference type="Pfam" id="PF13540">
    <property type="entry name" value="RCC1_2"/>
    <property type="match status" value="2"/>
</dbReference>
<accession>A0A5J4ZA08</accession>
<feature type="region of interest" description="Disordered" evidence="6">
    <location>
        <begin position="287"/>
        <end position="310"/>
    </location>
</feature>
<dbReference type="Pfam" id="PF00415">
    <property type="entry name" value="RCC1"/>
    <property type="match status" value="2"/>
</dbReference>
<dbReference type="Gene3D" id="3.30.2410.10">
    <property type="entry name" value="Hect, E3 ligase catalytic domain"/>
    <property type="match status" value="1"/>
</dbReference>
<keyword evidence="1" id="KW-0808">Transferase</keyword>
<feature type="active site" description="Glycyl thioester intermediate" evidence="4">
    <location>
        <position position="1177"/>
    </location>
</feature>
<dbReference type="PRINTS" id="PR00633">
    <property type="entry name" value="RCCNDNSATION"/>
</dbReference>
<feature type="compositionally biased region" description="Basic and acidic residues" evidence="6">
    <location>
        <begin position="288"/>
        <end position="299"/>
    </location>
</feature>
<evidence type="ECO:0000256" key="1">
    <source>
        <dbReference type="ARBA" id="ARBA00022679"/>
    </source>
</evidence>
<dbReference type="Pfam" id="PF00632">
    <property type="entry name" value="HECT"/>
    <property type="match status" value="1"/>
</dbReference>
<dbReference type="PROSITE" id="PS00626">
    <property type="entry name" value="RCC1_2"/>
    <property type="match status" value="1"/>
</dbReference>
<feature type="region of interest" description="Disordered" evidence="6">
    <location>
        <begin position="71"/>
        <end position="92"/>
    </location>
</feature>
<dbReference type="GO" id="GO:0005737">
    <property type="term" value="C:cytoplasm"/>
    <property type="evidence" value="ECO:0007669"/>
    <property type="project" value="TreeGrafter"/>
</dbReference>
<dbReference type="PROSITE" id="PS50237">
    <property type="entry name" value="HECT"/>
    <property type="match status" value="1"/>
</dbReference>
<dbReference type="FunFam" id="3.30.2410.10:FF:000003">
    <property type="entry name" value="probable E3 ubiquitin-protein ligase HERC4 isoform X1"/>
    <property type="match status" value="1"/>
</dbReference>
<evidence type="ECO:0000313" key="8">
    <source>
        <dbReference type="EMBL" id="KAA8499862.1"/>
    </source>
</evidence>
<comment type="caution">
    <text evidence="8">The sequence shown here is derived from an EMBL/GenBank/DDBJ whole genome shotgun (WGS) entry which is preliminary data.</text>
</comment>
<dbReference type="SMART" id="SM00119">
    <property type="entry name" value="HECTc"/>
    <property type="match status" value="1"/>
</dbReference>
<dbReference type="Gene3D" id="3.90.1750.10">
    <property type="entry name" value="Hect, E3 ligase catalytic domains"/>
    <property type="match status" value="1"/>
</dbReference>
<evidence type="ECO:0000256" key="4">
    <source>
        <dbReference type="PROSITE-ProRule" id="PRU00104"/>
    </source>
</evidence>
<dbReference type="Gene3D" id="3.30.2160.10">
    <property type="entry name" value="Hect, E3 ligase catalytic domain"/>
    <property type="match status" value="1"/>
</dbReference>
<keyword evidence="3 4" id="KW-0833">Ubl conjugation pathway</keyword>